<protein>
    <submittedName>
        <fullName evidence="1">Uncharacterized protein</fullName>
    </submittedName>
</protein>
<accession>A0A7W7G6F1</accession>
<keyword evidence="2" id="KW-1185">Reference proteome</keyword>
<evidence type="ECO:0000313" key="1">
    <source>
        <dbReference type="EMBL" id="MBB4697957.1"/>
    </source>
</evidence>
<dbReference type="EMBL" id="JACHMF010000001">
    <property type="protein sequence ID" value="MBB4697957.1"/>
    <property type="molecule type" value="Genomic_DNA"/>
</dbReference>
<evidence type="ECO:0000313" key="2">
    <source>
        <dbReference type="Proteomes" id="UP000542742"/>
    </source>
</evidence>
<gene>
    <name evidence="1" type="ORF">BKA14_008105</name>
</gene>
<dbReference type="RefSeq" id="WP_184956019.1">
    <property type="nucleotide sequence ID" value="NZ_BOMC01000025.1"/>
</dbReference>
<comment type="caution">
    <text evidence="1">The sequence shown here is derived from an EMBL/GenBank/DDBJ whole genome shotgun (WGS) entry which is preliminary data.</text>
</comment>
<name>A0A7W7G6F1_9ACTN</name>
<proteinExistence type="predicted"/>
<dbReference type="AlphaFoldDB" id="A0A7W7G6F1"/>
<organism evidence="1 2">
    <name type="scientific">Paractinoplanes abujensis</name>
    <dbReference type="NCBI Taxonomy" id="882441"/>
    <lineage>
        <taxon>Bacteria</taxon>
        <taxon>Bacillati</taxon>
        <taxon>Actinomycetota</taxon>
        <taxon>Actinomycetes</taxon>
        <taxon>Micromonosporales</taxon>
        <taxon>Micromonosporaceae</taxon>
        <taxon>Paractinoplanes</taxon>
    </lineage>
</organism>
<dbReference type="Proteomes" id="UP000542742">
    <property type="component" value="Unassembled WGS sequence"/>
</dbReference>
<sequence>MGELADRLSMIVVEAYSPDSGLVASVRGRGDVTVRFWQRSYRDYRAADLARQLEGLAAVVWARYRRSYLEVVRSWADRDEEPADTEQDHEFRRRLATVRVSGVSARGRVTVRSRALVAWEVEIAGEPVGSLTEPEFLAEVDSAVVALLADHRARVALLTDAVYDIGLPRSMRAGGRGAA</sequence>
<reference evidence="1 2" key="1">
    <citation type="submission" date="2020-08" db="EMBL/GenBank/DDBJ databases">
        <title>Sequencing the genomes of 1000 actinobacteria strains.</title>
        <authorList>
            <person name="Klenk H.-P."/>
        </authorList>
    </citation>
    <scope>NUCLEOTIDE SEQUENCE [LARGE SCALE GENOMIC DNA]</scope>
    <source>
        <strain evidence="1 2">DSM 45518</strain>
    </source>
</reference>